<dbReference type="EMBL" id="FOQU01000006">
    <property type="protein sequence ID" value="SFJ25052.1"/>
    <property type="molecule type" value="Genomic_DNA"/>
</dbReference>
<accession>A0A1I3PUK9</accession>
<organism evidence="1 2">
    <name type="scientific">Paraburkholderia megapolitana</name>
    <dbReference type="NCBI Taxonomy" id="420953"/>
    <lineage>
        <taxon>Bacteria</taxon>
        <taxon>Pseudomonadati</taxon>
        <taxon>Pseudomonadota</taxon>
        <taxon>Betaproteobacteria</taxon>
        <taxon>Burkholderiales</taxon>
        <taxon>Burkholderiaceae</taxon>
        <taxon>Paraburkholderia</taxon>
    </lineage>
</organism>
<reference evidence="1 2" key="1">
    <citation type="submission" date="2016-10" db="EMBL/GenBank/DDBJ databases">
        <authorList>
            <person name="de Groot N.N."/>
        </authorList>
    </citation>
    <scope>NUCLEOTIDE SEQUENCE [LARGE SCALE GENOMIC DNA]</scope>
    <source>
        <strain evidence="1 2">LMG 23650</strain>
    </source>
</reference>
<proteinExistence type="predicted"/>
<name>A0A1I3PUK9_9BURK</name>
<protein>
    <submittedName>
        <fullName evidence="1">Uncharacterized protein</fullName>
    </submittedName>
</protein>
<dbReference type="Proteomes" id="UP000199548">
    <property type="component" value="Unassembled WGS sequence"/>
</dbReference>
<sequence length="51" mass="5366">MPVWQTVSSLTHGAALPCLWSCSLPVIDWYSCDDDGDIAVDIPEQAGACAG</sequence>
<gene>
    <name evidence="1" type="ORF">SAMN05192543_10679</name>
</gene>
<keyword evidence="2" id="KW-1185">Reference proteome</keyword>
<dbReference type="AlphaFoldDB" id="A0A1I3PUK9"/>
<evidence type="ECO:0000313" key="1">
    <source>
        <dbReference type="EMBL" id="SFJ25052.1"/>
    </source>
</evidence>
<evidence type="ECO:0000313" key="2">
    <source>
        <dbReference type="Proteomes" id="UP000199548"/>
    </source>
</evidence>